<evidence type="ECO:0000313" key="3">
    <source>
        <dbReference type="Proteomes" id="UP000007796"/>
    </source>
</evidence>
<protein>
    <recommendedName>
        <fullName evidence="4">DUF676 domain-containing protein</fullName>
    </recommendedName>
</protein>
<feature type="region of interest" description="Disordered" evidence="1">
    <location>
        <begin position="219"/>
        <end position="274"/>
    </location>
</feature>
<gene>
    <name evidence="2" type="ORF">CMQ_4663</name>
</gene>
<dbReference type="Gene3D" id="3.40.50.1820">
    <property type="entry name" value="alpha/beta hydrolase"/>
    <property type="match status" value="1"/>
</dbReference>
<dbReference type="OrthoDB" id="442243at2759"/>
<dbReference type="EMBL" id="GL630006">
    <property type="protein sequence ID" value="EFW98811.1"/>
    <property type="molecule type" value="Genomic_DNA"/>
</dbReference>
<name>F0XUA3_GROCL</name>
<evidence type="ECO:0000256" key="1">
    <source>
        <dbReference type="SAM" id="MobiDB-lite"/>
    </source>
</evidence>
<dbReference type="eggNOG" id="ENOG502QQEZ">
    <property type="taxonomic scope" value="Eukaryota"/>
</dbReference>
<accession>F0XUA3</accession>
<dbReference type="InParanoid" id="F0XUA3"/>
<feature type="region of interest" description="Disordered" evidence="1">
    <location>
        <begin position="1"/>
        <end position="30"/>
    </location>
</feature>
<dbReference type="SUPFAM" id="SSF53474">
    <property type="entry name" value="alpha/beta-Hydrolases"/>
    <property type="match status" value="1"/>
</dbReference>
<feature type="region of interest" description="Disordered" evidence="1">
    <location>
        <begin position="467"/>
        <end position="498"/>
    </location>
</feature>
<dbReference type="Proteomes" id="UP000007796">
    <property type="component" value="Unassembled WGS sequence"/>
</dbReference>
<organism evidence="3">
    <name type="scientific">Grosmannia clavigera (strain kw1407 / UAMH 11150)</name>
    <name type="common">Blue stain fungus</name>
    <name type="synonym">Graphiocladiella clavigera</name>
    <dbReference type="NCBI Taxonomy" id="655863"/>
    <lineage>
        <taxon>Eukaryota</taxon>
        <taxon>Fungi</taxon>
        <taxon>Dikarya</taxon>
        <taxon>Ascomycota</taxon>
        <taxon>Pezizomycotina</taxon>
        <taxon>Sordariomycetes</taxon>
        <taxon>Sordariomycetidae</taxon>
        <taxon>Ophiostomatales</taxon>
        <taxon>Ophiostomataceae</taxon>
        <taxon>Leptographium</taxon>
    </lineage>
</organism>
<sequence>MTTPTAGAYGRQGHQPRHSGSYGTSEGAAASRGRTRHTLLLCFVHGFKGDADTFGPRSRFAHELGRRVAVSLPRVDVRVAVYPPYQTRGDLAATVVRLRDWLTETVVDLEVAAGTPSPTVEPSVRCVLMGHSMGGIVSADVLLSLVGDRRVGDSDTDNTDKELNGLMFPYVQAVLGFDTPYLGIAPGVVAHGAQDRYAATTAAFSQISSLAEALLGKAGGAGGGEQQGGEQARAGITRTESGTGTGTGTESGPRTARMARSATAPSTSTTSTPSSAWGWGRIALVAGASALASGAAAAVAYRNRDHLTEGWSWVSSHLEFVGCLARGEDLRRRIARIQQAHRQLGVGFGNLYTRLGRAAPSKQTQTATGANDLLLLPSERTFCVLPSREPAGDWREAVNDDATDETRAHMSMFTPAGNPNYDRLLADACDMVSLWTRGSQCLCLEPTQNLAPLGQHVRVQDVGPRHIHGQHGVERGRVQRVQSGGRAGRGGSQVDEPHLGADADRIQHQERAVAQGREPGRRRPFGPARETEGKNGLDVVSAGNGYTMAHTSSSRLATCMAVVNRGARTMPARLSAIVIEIGIIVAGAPIPSTECTTSSRAMVCVQRRKSSTTIGTKAGPRRPATMAVRPSTVVHRMAEMKL</sequence>
<keyword evidence="3" id="KW-1185">Reference proteome</keyword>
<feature type="compositionally biased region" description="Low complexity" evidence="1">
    <location>
        <begin position="228"/>
        <end position="242"/>
    </location>
</feature>
<feature type="region of interest" description="Disordered" evidence="1">
    <location>
        <begin position="511"/>
        <end position="538"/>
    </location>
</feature>
<dbReference type="STRING" id="655863.F0XUA3"/>
<dbReference type="HOGENOM" id="CLU_426438_0_0_1"/>
<dbReference type="RefSeq" id="XP_014168294.1">
    <property type="nucleotide sequence ID" value="XM_014312819.1"/>
</dbReference>
<feature type="compositionally biased region" description="Low complexity" evidence="1">
    <location>
        <begin position="250"/>
        <end position="274"/>
    </location>
</feature>
<dbReference type="PANTHER" id="PTHR47842">
    <property type="entry name" value="EXPRESSED PROTEIN"/>
    <property type="match status" value="1"/>
</dbReference>
<dbReference type="AlphaFoldDB" id="F0XUA3"/>
<dbReference type="PANTHER" id="PTHR47842:SF1">
    <property type="entry name" value="DUF676 DOMAIN-CONTAINING PROTEIN"/>
    <property type="match status" value="1"/>
</dbReference>
<dbReference type="InterPro" id="IPR029058">
    <property type="entry name" value="AB_hydrolase_fold"/>
</dbReference>
<reference evidence="2 3" key="1">
    <citation type="journal article" date="2011" name="Proc. Natl. Acad. Sci. U.S.A.">
        <title>Genome and transcriptome analyses of the mountain pine beetle-fungal symbiont Grosmannia clavigera, a lodgepole pine pathogen.</title>
        <authorList>
            <person name="DiGuistini S."/>
            <person name="Wang Y."/>
            <person name="Liao N.Y."/>
            <person name="Taylor G."/>
            <person name="Tanguay P."/>
            <person name="Feau N."/>
            <person name="Henrissat B."/>
            <person name="Chan S.K."/>
            <person name="Hesse-Orce U."/>
            <person name="Alamouti S.M."/>
            <person name="Tsui C.K.M."/>
            <person name="Docking R.T."/>
            <person name="Levasseur A."/>
            <person name="Haridas S."/>
            <person name="Robertson G."/>
            <person name="Birol I."/>
            <person name="Holt R.A."/>
            <person name="Marra M.A."/>
            <person name="Hamelin R.C."/>
            <person name="Hirst M."/>
            <person name="Jones S.J.M."/>
            <person name="Bohlmann J."/>
            <person name="Breuil C."/>
        </authorList>
    </citation>
    <scope>NUCLEOTIDE SEQUENCE [LARGE SCALE GENOMIC DNA]</scope>
    <source>
        <strain evidence="3">kw1407 / UAMH 11150</strain>
    </source>
</reference>
<evidence type="ECO:0000313" key="2">
    <source>
        <dbReference type="EMBL" id="EFW98811.1"/>
    </source>
</evidence>
<evidence type="ECO:0008006" key="4">
    <source>
        <dbReference type="Google" id="ProtNLM"/>
    </source>
</evidence>
<dbReference type="GeneID" id="25977899"/>
<proteinExistence type="predicted"/>